<evidence type="ECO:0000313" key="1">
    <source>
        <dbReference type="EMBL" id="RDI29488.1"/>
    </source>
</evidence>
<gene>
    <name evidence="1" type="ORF">DFR41_1011244</name>
</gene>
<name>A0A370FUP7_9BURK</name>
<protein>
    <submittedName>
        <fullName evidence="1">Uncharacterized protein</fullName>
    </submittedName>
</protein>
<dbReference type="AlphaFoldDB" id="A0A370FUP7"/>
<dbReference type="Proteomes" id="UP000255265">
    <property type="component" value="Unassembled WGS sequence"/>
</dbReference>
<proteinExistence type="predicted"/>
<dbReference type="RefSeq" id="WP_017758253.1">
    <property type="nucleotide sequence ID" value="NZ_QQAV01000001.1"/>
</dbReference>
<sequence>MMFEASGDRIGPPEVPPVERDGVRYAQAADGRALGHAQQCGVLEATDARTGAALWSLVVYGNQADPALEADVQWVYFQSMAFDGAGRLRIENEDGQAFLVDVDTRTVKAAP</sequence>
<dbReference type="EMBL" id="QQAV01000001">
    <property type="protein sequence ID" value="RDI29488.1"/>
    <property type="molecule type" value="Genomic_DNA"/>
</dbReference>
<comment type="caution">
    <text evidence="1">The sequence shown here is derived from an EMBL/GenBank/DDBJ whole genome shotgun (WGS) entry which is preliminary data.</text>
</comment>
<organism evidence="1 2">
    <name type="scientific">Pseudacidovorax intermedius</name>
    <dbReference type="NCBI Taxonomy" id="433924"/>
    <lineage>
        <taxon>Bacteria</taxon>
        <taxon>Pseudomonadati</taxon>
        <taxon>Pseudomonadota</taxon>
        <taxon>Betaproteobacteria</taxon>
        <taxon>Burkholderiales</taxon>
        <taxon>Comamonadaceae</taxon>
        <taxon>Pseudacidovorax</taxon>
    </lineage>
</organism>
<dbReference type="OrthoDB" id="5569910at2"/>
<accession>A0A370FUP7</accession>
<evidence type="ECO:0000313" key="2">
    <source>
        <dbReference type="Proteomes" id="UP000255265"/>
    </source>
</evidence>
<reference evidence="1 2" key="1">
    <citation type="submission" date="2018-07" db="EMBL/GenBank/DDBJ databases">
        <title>Genomic Encyclopedia of Type Strains, Phase IV (KMG-IV): sequencing the most valuable type-strain genomes for metagenomic binning, comparative biology and taxonomic classification.</title>
        <authorList>
            <person name="Goeker M."/>
        </authorList>
    </citation>
    <scope>NUCLEOTIDE SEQUENCE [LARGE SCALE GENOMIC DNA]</scope>
    <source>
        <strain evidence="1 2">DSM 21352</strain>
    </source>
</reference>
<keyword evidence="2" id="KW-1185">Reference proteome</keyword>